<dbReference type="InterPro" id="IPR039536">
    <property type="entry name" value="TetR_C_Proteobacteria"/>
</dbReference>
<keyword evidence="2 4" id="KW-0238">DNA-binding</keyword>
<dbReference type="InterPro" id="IPR036271">
    <property type="entry name" value="Tet_transcr_reg_TetR-rel_C_sf"/>
</dbReference>
<dbReference type="SUPFAM" id="SSF48498">
    <property type="entry name" value="Tetracyclin repressor-like, C-terminal domain"/>
    <property type="match status" value="1"/>
</dbReference>
<proteinExistence type="predicted"/>
<dbReference type="GO" id="GO:0003700">
    <property type="term" value="F:DNA-binding transcription factor activity"/>
    <property type="evidence" value="ECO:0007669"/>
    <property type="project" value="TreeGrafter"/>
</dbReference>
<evidence type="ECO:0000256" key="4">
    <source>
        <dbReference type="PROSITE-ProRule" id="PRU00335"/>
    </source>
</evidence>
<reference evidence="7" key="1">
    <citation type="submission" date="2019-12" db="EMBL/GenBank/DDBJ databases">
        <authorList>
            <person name="Awala S.I."/>
            <person name="Rhee S.K."/>
        </authorList>
    </citation>
    <scope>NUCLEOTIDE SEQUENCE [LARGE SCALE GENOMIC DNA]</scope>
    <source>
        <strain evidence="7">IM1</strain>
    </source>
</reference>
<dbReference type="PANTHER" id="PTHR30055">
    <property type="entry name" value="HTH-TYPE TRANSCRIPTIONAL REGULATOR RUTR"/>
    <property type="match status" value="1"/>
</dbReference>
<evidence type="ECO:0000259" key="5">
    <source>
        <dbReference type="PROSITE" id="PS50977"/>
    </source>
</evidence>
<sequence>MNTVRVSKRESILLAAKRMFLLHGYAGASMEAIAEAAPVSKATLYSHFEGKQDLFAAVISLQCEALLNTLAKAQTEVRDPVAALTAIARAFVDLVYSEEALTLYRVIIGEQQLFPELGARVYRTGPEPVLRKLSAYLEELSAQRVLAIADVGVSARLFLGMLKGDEHFRCLLGQKEGLGEDEKTSLVGAAVDLFLRGHGYGESLARE</sequence>
<evidence type="ECO:0000256" key="2">
    <source>
        <dbReference type="ARBA" id="ARBA00023125"/>
    </source>
</evidence>
<feature type="domain" description="HTH tetR-type" evidence="5">
    <location>
        <begin position="6"/>
        <end position="66"/>
    </location>
</feature>
<keyword evidence="1" id="KW-0805">Transcription regulation</keyword>
<accession>A0A858Q876</accession>
<dbReference type="Pfam" id="PF14246">
    <property type="entry name" value="TetR_C_7"/>
    <property type="match status" value="1"/>
</dbReference>
<dbReference type="InterPro" id="IPR001647">
    <property type="entry name" value="HTH_TetR"/>
</dbReference>
<feature type="DNA-binding region" description="H-T-H motif" evidence="4">
    <location>
        <begin position="29"/>
        <end position="48"/>
    </location>
</feature>
<dbReference type="KEGG" id="metu:GNH96_08315"/>
<evidence type="ECO:0000256" key="3">
    <source>
        <dbReference type="ARBA" id="ARBA00023163"/>
    </source>
</evidence>
<dbReference type="FunFam" id="1.10.10.60:FF:000141">
    <property type="entry name" value="TetR family transcriptional regulator"/>
    <property type="match status" value="1"/>
</dbReference>
<dbReference type="Gene3D" id="1.10.10.60">
    <property type="entry name" value="Homeodomain-like"/>
    <property type="match status" value="1"/>
</dbReference>
<dbReference type="GO" id="GO:0000976">
    <property type="term" value="F:transcription cis-regulatory region binding"/>
    <property type="evidence" value="ECO:0007669"/>
    <property type="project" value="TreeGrafter"/>
</dbReference>
<dbReference type="Gene3D" id="1.10.357.10">
    <property type="entry name" value="Tetracycline Repressor, domain 2"/>
    <property type="match status" value="1"/>
</dbReference>
<evidence type="ECO:0000313" key="6">
    <source>
        <dbReference type="EMBL" id="QJD29974.1"/>
    </source>
</evidence>
<keyword evidence="7" id="KW-1185">Reference proteome</keyword>
<dbReference type="PROSITE" id="PS01081">
    <property type="entry name" value="HTH_TETR_1"/>
    <property type="match status" value="1"/>
</dbReference>
<protein>
    <submittedName>
        <fullName evidence="6">TetR family transcriptional regulator</fullName>
    </submittedName>
</protein>
<evidence type="ECO:0000256" key="1">
    <source>
        <dbReference type="ARBA" id="ARBA00023015"/>
    </source>
</evidence>
<dbReference type="PROSITE" id="PS50977">
    <property type="entry name" value="HTH_TETR_2"/>
    <property type="match status" value="1"/>
</dbReference>
<evidence type="ECO:0000313" key="7">
    <source>
        <dbReference type="Proteomes" id="UP000503004"/>
    </source>
</evidence>
<keyword evidence="3" id="KW-0804">Transcription</keyword>
<dbReference type="AlphaFoldDB" id="A0A858Q876"/>
<gene>
    <name evidence="6" type="ORF">GNH96_08315</name>
</gene>
<dbReference type="PRINTS" id="PR00455">
    <property type="entry name" value="HTHTETR"/>
</dbReference>
<organism evidence="6 7">
    <name type="scientific">Methylococcus geothermalis</name>
    <dbReference type="NCBI Taxonomy" id="2681310"/>
    <lineage>
        <taxon>Bacteria</taxon>
        <taxon>Pseudomonadati</taxon>
        <taxon>Pseudomonadota</taxon>
        <taxon>Gammaproteobacteria</taxon>
        <taxon>Methylococcales</taxon>
        <taxon>Methylococcaceae</taxon>
        <taxon>Methylococcus</taxon>
    </lineage>
</organism>
<dbReference type="InterPro" id="IPR050109">
    <property type="entry name" value="HTH-type_TetR-like_transc_reg"/>
</dbReference>
<dbReference type="SUPFAM" id="SSF46689">
    <property type="entry name" value="Homeodomain-like"/>
    <property type="match status" value="1"/>
</dbReference>
<dbReference type="PANTHER" id="PTHR30055:SF146">
    <property type="entry name" value="HTH-TYPE TRANSCRIPTIONAL DUAL REGULATOR CECR"/>
    <property type="match status" value="1"/>
</dbReference>
<dbReference type="InterPro" id="IPR023772">
    <property type="entry name" value="DNA-bd_HTH_TetR-type_CS"/>
</dbReference>
<dbReference type="EMBL" id="CP046565">
    <property type="protein sequence ID" value="QJD29974.1"/>
    <property type="molecule type" value="Genomic_DNA"/>
</dbReference>
<dbReference type="Pfam" id="PF00440">
    <property type="entry name" value="TetR_N"/>
    <property type="match status" value="1"/>
</dbReference>
<dbReference type="Proteomes" id="UP000503004">
    <property type="component" value="Chromosome"/>
</dbReference>
<dbReference type="InterPro" id="IPR009057">
    <property type="entry name" value="Homeodomain-like_sf"/>
</dbReference>
<name>A0A858Q876_9GAMM</name>
<dbReference type="RefSeq" id="WP_169603256.1">
    <property type="nucleotide sequence ID" value="NZ_CP046565.1"/>
</dbReference>